<evidence type="ECO:0000313" key="3">
    <source>
        <dbReference type="Proteomes" id="UP000645828"/>
    </source>
</evidence>
<keyword evidence="3" id="KW-1185">Reference proteome</keyword>
<comment type="caution">
    <text evidence="2">The sequence shown here is derived from an EMBL/GenBank/DDBJ whole genome shotgun (WGS) entry which is preliminary data.</text>
</comment>
<dbReference type="Proteomes" id="UP000645828">
    <property type="component" value="Unassembled WGS sequence"/>
</dbReference>
<feature type="compositionally biased region" description="Low complexity" evidence="1">
    <location>
        <begin position="50"/>
        <end position="67"/>
    </location>
</feature>
<proteinExistence type="predicted"/>
<dbReference type="EMBL" id="CAJHUB010000671">
    <property type="protein sequence ID" value="CAD7673382.1"/>
    <property type="molecule type" value="Genomic_DNA"/>
</dbReference>
<feature type="compositionally biased region" description="Pro residues" evidence="1">
    <location>
        <begin position="39"/>
        <end position="49"/>
    </location>
</feature>
<gene>
    <name evidence="2" type="ORF">NYPRO_LOCUS6177</name>
</gene>
<reference evidence="2" key="1">
    <citation type="submission" date="2020-12" db="EMBL/GenBank/DDBJ databases">
        <authorList>
            <consortium name="Molecular Ecology Group"/>
        </authorList>
    </citation>
    <scope>NUCLEOTIDE SEQUENCE</scope>
    <source>
        <strain evidence="2">TBG_1078</strain>
    </source>
</reference>
<accession>A0A811YG59</accession>
<evidence type="ECO:0000313" key="2">
    <source>
        <dbReference type="EMBL" id="CAD7673382.1"/>
    </source>
</evidence>
<name>A0A811YG59_NYCPR</name>
<dbReference type="AlphaFoldDB" id="A0A811YG59"/>
<organism evidence="2 3">
    <name type="scientific">Nyctereutes procyonoides</name>
    <name type="common">Raccoon dog</name>
    <name type="synonym">Canis procyonoides</name>
    <dbReference type="NCBI Taxonomy" id="34880"/>
    <lineage>
        <taxon>Eukaryota</taxon>
        <taxon>Metazoa</taxon>
        <taxon>Chordata</taxon>
        <taxon>Craniata</taxon>
        <taxon>Vertebrata</taxon>
        <taxon>Euteleostomi</taxon>
        <taxon>Mammalia</taxon>
        <taxon>Eutheria</taxon>
        <taxon>Laurasiatheria</taxon>
        <taxon>Carnivora</taxon>
        <taxon>Caniformia</taxon>
        <taxon>Canidae</taxon>
        <taxon>Nyctereutes</taxon>
    </lineage>
</organism>
<evidence type="ECO:0000256" key="1">
    <source>
        <dbReference type="SAM" id="MobiDB-lite"/>
    </source>
</evidence>
<protein>
    <submittedName>
        <fullName evidence="2">(raccoon dog) hypothetical protein</fullName>
    </submittedName>
</protein>
<sequence>METSTRFCAEDAKLHFTRSLSTAGLGGSGSRAAAIGGGPRPPCSPPPTRGLPGCRRGTRGTRATRGTRGTVFQVLQEVVADPRVPGREGGASRSDSTDLKIPRLLEVALPCREVPGLCSKAAPGCFGWFGGKLWRLHRLFQMGGPLVANCG</sequence>
<feature type="region of interest" description="Disordered" evidence="1">
    <location>
        <begin position="21"/>
        <end position="67"/>
    </location>
</feature>